<name>A0A432WKF6_9GAMM</name>
<gene>
    <name evidence="1" type="ORF">CWE11_06075</name>
</gene>
<dbReference type="OrthoDB" id="8445027at2"/>
<sequence length="428" mass="49339">MPIGLDQRCLERLRGGLAEQIPEFKLHHGWSLDRSSLSGLFELEKALPNKMALKASLEMFINETPLFDYVYGELSKELHDFEEFDSESKQSSLIENPKYSDAEQLAARLISGFEELPRRYQFTFKLNSELSAHFHGHEYKLTDSVRLIRPNAEFTELFPLVSGIPGRDRWLHGGGLLGLVGPKELTGDSLYLQVESHGFVGKWTSTTPEESAVSVLKSVLGTCLAVRAFRQRYVYSPTTIKQRAYIHEWRDNRWRLYDSIELDESVSNIISELVLDDLDGTIDNDQKKRAFLTNRLKLLERAWSDEAINERILLAGKWLLDSYSGKNELLSFVQATVALEILLGEKTVSDLIGLGELLRNRCAYLVGKTHAQRNEILDDFKKIYEIRSKIVHRGKDRLKRHEKDLLYTLRWLVSRVIQEELERIERNA</sequence>
<protein>
    <submittedName>
        <fullName evidence="1">Uncharacterized protein</fullName>
    </submittedName>
</protein>
<proteinExistence type="predicted"/>
<dbReference type="Proteomes" id="UP000288405">
    <property type="component" value="Unassembled WGS sequence"/>
</dbReference>
<organism evidence="1 2">
    <name type="scientific">Aliidiomarina sanyensis</name>
    <dbReference type="NCBI Taxonomy" id="1249555"/>
    <lineage>
        <taxon>Bacteria</taxon>
        <taxon>Pseudomonadati</taxon>
        <taxon>Pseudomonadota</taxon>
        <taxon>Gammaproteobacteria</taxon>
        <taxon>Alteromonadales</taxon>
        <taxon>Idiomarinaceae</taxon>
        <taxon>Aliidiomarina</taxon>
    </lineage>
</organism>
<evidence type="ECO:0000313" key="2">
    <source>
        <dbReference type="Proteomes" id="UP000288405"/>
    </source>
</evidence>
<evidence type="ECO:0000313" key="1">
    <source>
        <dbReference type="EMBL" id="RUO34290.1"/>
    </source>
</evidence>
<reference evidence="1 2" key="1">
    <citation type="journal article" date="2011" name="Front. Microbiol.">
        <title>Genomic signatures of strain selection and enhancement in Bacillus atrophaeus var. globigii, a historical biowarfare simulant.</title>
        <authorList>
            <person name="Gibbons H.S."/>
            <person name="Broomall S.M."/>
            <person name="McNew L.A."/>
            <person name="Daligault H."/>
            <person name="Chapman C."/>
            <person name="Bruce D."/>
            <person name="Karavis M."/>
            <person name="Krepps M."/>
            <person name="McGregor P.A."/>
            <person name="Hong C."/>
            <person name="Park K.H."/>
            <person name="Akmal A."/>
            <person name="Feldman A."/>
            <person name="Lin J.S."/>
            <person name="Chang W.E."/>
            <person name="Higgs B.W."/>
            <person name="Demirev P."/>
            <person name="Lindquist J."/>
            <person name="Liem A."/>
            <person name="Fochler E."/>
            <person name="Read T.D."/>
            <person name="Tapia R."/>
            <person name="Johnson S."/>
            <person name="Bishop-Lilly K.A."/>
            <person name="Detter C."/>
            <person name="Han C."/>
            <person name="Sozhamannan S."/>
            <person name="Rosenzweig C.N."/>
            <person name="Skowronski E.W."/>
        </authorList>
    </citation>
    <scope>NUCLEOTIDE SEQUENCE [LARGE SCALE GENOMIC DNA]</scope>
    <source>
        <strain evidence="1 2">GYP-17</strain>
    </source>
</reference>
<keyword evidence="2" id="KW-1185">Reference proteome</keyword>
<dbReference type="EMBL" id="PIPM01000004">
    <property type="protein sequence ID" value="RUO34290.1"/>
    <property type="molecule type" value="Genomic_DNA"/>
</dbReference>
<accession>A0A432WKF6</accession>
<comment type="caution">
    <text evidence="1">The sequence shown here is derived from an EMBL/GenBank/DDBJ whole genome shotgun (WGS) entry which is preliminary data.</text>
</comment>
<dbReference type="AlphaFoldDB" id="A0A432WKF6"/>